<evidence type="ECO:0000313" key="3">
    <source>
        <dbReference type="Proteomes" id="UP000712007"/>
    </source>
</evidence>
<evidence type="ECO:0000313" key="2">
    <source>
        <dbReference type="EMBL" id="MBO8439532.1"/>
    </source>
</evidence>
<feature type="chain" id="PRO_5036761588" description="Outer membrane protein beta-barrel domain-containing protein" evidence="1">
    <location>
        <begin position="24"/>
        <end position="183"/>
    </location>
</feature>
<dbReference type="Proteomes" id="UP000712007">
    <property type="component" value="Unassembled WGS sequence"/>
</dbReference>
<sequence length="183" mass="21239">MKKICLIFVVMLTVAVASPTASAQFFSKDRIIYGGGFGFNITDDWLLLRLAPEIGYQLFSPWQISVGLNYQYSEYGIWGNTSYRSASHLLGYNVSTRLDFVRFGQTAPTKLFLYAAFIDEFDITHRHTYDRYSDFRAGIGIRQYFSSRSSLYLICAWTLWDNDDQWKWVQSDWNPHVSIGVQF</sequence>
<evidence type="ECO:0000256" key="1">
    <source>
        <dbReference type="SAM" id="SignalP"/>
    </source>
</evidence>
<proteinExistence type="predicted"/>
<name>A0A940IEF0_9BACT</name>
<reference evidence="2" key="1">
    <citation type="submission" date="2020-10" db="EMBL/GenBank/DDBJ databases">
        <authorList>
            <person name="Gilroy R."/>
        </authorList>
    </citation>
    <scope>NUCLEOTIDE SEQUENCE</scope>
    <source>
        <strain evidence="2">3924</strain>
    </source>
</reference>
<gene>
    <name evidence="2" type="ORF">IAC51_02670</name>
</gene>
<organism evidence="2 3">
    <name type="scientific">Candidatus Aphodosoma intestinipullorum</name>
    <dbReference type="NCBI Taxonomy" id="2840674"/>
    <lineage>
        <taxon>Bacteria</taxon>
        <taxon>Pseudomonadati</taxon>
        <taxon>Bacteroidota</taxon>
        <taxon>Bacteroidia</taxon>
        <taxon>Bacteroidales</taxon>
        <taxon>Candidatus Aphodosoma</taxon>
    </lineage>
</organism>
<comment type="caution">
    <text evidence="2">The sequence shown here is derived from an EMBL/GenBank/DDBJ whole genome shotgun (WGS) entry which is preliminary data.</text>
</comment>
<evidence type="ECO:0008006" key="4">
    <source>
        <dbReference type="Google" id="ProtNLM"/>
    </source>
</evidence>
<feature type="signal peptide" evidence="1">
    <location>
        <begin position="1"/>
        <end position="23"/>
    </location>
</feature>
<dbReference type="AlphaFoldDB" id="A0A940IEF0"/>
<accession>A0A940IEF0</accession>
<dbReference type="EMBL" id="JADIMV010000047">
    <property type="protein sequence ID" value="MBO8439532.1"/>
    <property type="molecule type" value="Genomic_DNA"/>
</dbReference>
<keyword evidence="1" id="KW-0732">Signal</keyword>
<protein>
    <recommendedName>
        <fullName evidence="4">Outer membrane protein beta-barrel domain-containing protein</fullName>
    </recommendedName>
</protein>
<reference evidence="2" key="2">
    <citation type="journal article" date="2021" name="PeerJ">
        <title>Extensive microbial diversity within the chicken gut microbiome revealed by metagenomics and culture.</title>
        <authorList>
            <person name="Gilroy R."/>
            <person name="Ravi A."/>
            <person name="Getino M."/>
            <person name="Pursley I."/>
            <person name="Horton D.L."/>
            <person name="Alikhan N.F."/>
            <person name="Baker D."/>
            <person name="Gharbi K."/>
            <person name="Hall N."/>
            <person name="Watson M."/>
            <person name="Adriaenssens E.M."/>
            <person name="Foster-Nyarko E."/>
            <person name="Jarju S."/>
            <person name="Secka A."/>
            <person name="Antonio M."/>
            <person name="Oren A."/>
            <person name="Chaudhuri R.R."/>
            <person name="La Ragione R."/>
            <person name="Hildebrand F."/>
            <person name="Pallen M.J."/>
        </authorList>
    </citation>
    <scope>NUCLEOTIDE SEQUENCE</scope>
    <source>
        <strain evidence="2">3924</strain>
    </source>
</reference>